<accession>A0ABR9HYL0</accession>
<name>A0ABR9HYL0_9PSEU</name>
<gene>
    <name evidence="1" type="ORF">H4696_003117</name>
</gene>
<proteinExistence type="predicted"/>
<reference evidence="1 2" key="1">
    <citation type="submission" date="2020-10" db="EMBL/GenBank/DDBJ databases">
        <title>Sequencing the genomes of 1000 actinobacteria strains.</title>
        <authorList>
            <person name="Klenk H.-P."/>
        </authorList>
    </citation>
    <scope>NUCLEOTIDE SEQUENCE [LARGE SCALE GENOMIC DNA]</scope>
    <source>
        <strain evidence="1 2">DSM 44653</strain>
    </source>
</reference>
<dbReference type="RefSeq" id="WP_192782331.1">
    <property type="nucleotide sequence ID" value="NZ_JADBEG010000001.1"/>
</dbReference>
<organism evidence="1 2">
    <name type="scientific">Amycolatopsis lexingtonensis</name>
    <dbReference type="NCBI Taxonomy" id="218822"/>
    <lineage>
        <taxon>Bacteria</taxon>
        <taxon>Bacillati</taxon>
        <taxon>Actinomycetota</taxon>
        <taxon>Actinomycetes</taxon>
        <taxon>Pseudonocardiales</taxon>
        <taxon>Pseudonocardiaceae</taxon>
        <taxon>Amycolatopsis</taxon>
    </lineage>
</organism>
<dbReference type="EMBL" id="JADBEG010000001">
    <property type="protein sequence ID" value="MBE1496017.1"/>
    <property type="molecule type" value="Genomic_DNA"/>
</dbReference>
<sequence length="76" mass="8179">MSVYTLRAAKAQESDSLGVFCVALAGSRLFLEFTAEASELFAVAREVELKVDVPGLSFRDLVTGLERVLGFEGVPV</sequence>
<keyword evidence="2" id="KW-1185">Reference proteome</keyword>
<comment type="caution">
    <text evidence="1">The sequence shown here is derived from an EMBL/GenBank/DDBJ whole genome shotgun (WGS) entry which is preliminary data.</text>
</comment>
<dbReference type="Proteomes" id="UP000631670">
    <property type="component" value="Unassembled WGS sequence"/>
</dbReference>
<protein>
    <submittedName>
        <fullName evidence="1">Uncharacterized protein</fullName>
    </submittedName>
</protein>
<evidence type="ECO:0000313" key="2">
    <source>
        <dbReference type="Proteomes" id="UP000631670"/>
    </source>
</evidence>
<evidence type="ECO:0000313" key="1">
    <source>
        <dbReference type="EMBL" id="MBE1496017.1"/>
    </source>
</evidence>